<organism evidence="2">
    <name type="scientific">Homalodisca liturata</name>
    <dbReference type="NCBI Taxonomy" id="320908"/>
    <lineage>
        <taxon>Eukaryota</taxon>
        <taxon>Metazoa</taxon>
        <taxon>Ecdysozoa</taxon>
        <taxon>Arthropoda</taxon>
        <taxon>Hexapoda</taxon>
        <taxon>Insecta</taxon>
        <taxon>Pterygota</taxon>
        <taxon>Neoptera</taxon>
        <taxon>Paraneoptera</taxon>
        <taxon>Hemiptera</taxon>
        <taxon>Auchenorrhyncha</taxon>
        <taxon>Membracoidea</taxon>
        <taxon>Cicadellidae</taxon>
        <taxon>Cicadellinae</taxon>
        <taxon>Proconiini</taxon>
        <taxon>Homalodisca</taxon>
    </lineage>
</organism>
<sequence>MPSKLLQEKYYEEAMETVVFSYVRGSCEASHVHEIKAAYGEALPLYGANNLSDKLGKNNVYILSKFVKVLIPLKHCDSRKVLQLLFKEISDSCTNSSVDLKQFKVVVFNGCAQRVQEAISEHLIRVGDIVTFHRPTVMVLIKTSKENGLKRKDSGVWIEMGAEDNQLINIWQAFSDSFIDSVRCKYSYRHLDIHDMDYVGSDYHAVRNLLHIVADRGFVMTLREIAADKSQQKKVALARLKKTLSSPKNFDLTGEVKMLFSEILLEKTGQTVLTSIFPEFTAIFSGELAKELHKAVIDRHLVPGDMVVFCHPIFEKVTSTPMKIEFLSNEEKPFIALKLRKYSDMSTASKVTGLQLHIHKYNQNRSTCNVTNKMESLLEIENFEILLFRDFINEVNILECISNYMEKFGTVETLENLYKQLNFNNKNENGVILAYFLKTVTPLKEQDKPIRTIIFLKEICSDHTWGGYFRLVLHNKLAAEVQRAIKSKKIVQGDIISLVHPVIHLNPKYTIKDFVAEEPFLLEIGGRRDREKVIVCKLNRSCCNSSVNESTVRNCVPRNEFVNTQNFKKPFDKNNSVSDTPKESSEHKYSSCTNNPDQRNCGQSNESVQSVTKSNFKKPLDIEHLRGNRNATSVEQENKVPKSYINHDLLELCCLLENTGNYEKESFNSVNSITVGLSKSQNECSKKRTLNIEEKCSSVDNTLGKTFRLQSKCMKREHSKETIDSKVIKSVLRSIKGPALREIENNCVFPVFVTKPSLANHCDLISGYCYESCHNMYVYSAIKWNLTKDPLCPRCFLKLRLVLCFEMRALTSTGRHVKLLLVGEKAERILNVSCEMFLSSKKHRKSATKCLEKITSIRLGETRYKIKLSDVTQWELY</sequence>
<gene>
    <name evidence="2" type="ORF">g.21203</name>
</gene>
<proteinExistence type="predicted"/>
<accession>A0A1B6K6N1</accession>
<evidence type="ECO:0000256" key="1">
    <source>
        <dbReference type="SAM" id="MobiDB-lite"/>
    </source>
</evidence>
<reference evidence="2" key="1">
    <citation type="submission" date="2015-11" db="EMBL/GenBank/DDBJ databases">
        <title>De novo transcriptome assembly of four potential Pierce s Disease insect vectors from Arizona vineyards.</title>
        <authorList>
            <person name="Tassone E.E."/>
        </authorList>
    </citation>
    <scope>NUCLEOTIDE SEQUENCE</scope>
</reference>
<evidence type="ECO:0000313" key="2">
    <source>
        <dbReference type="EMBL" id="JAT07103.1"/>
    </source>
</evidence>
<feature type="compositionally biased region" description="Basic and acidic residues" evidence="1">
    <location>
        <begin position="580"/>
        <end position="589"/>
    </location>
</feature>
<name>A0A1B6K6N1_9HEMI</name>
<protein>
    <submittedName>
        <fullName evidence="2">Uncharacterized protein</fullName>
    </submittedName>
</protein>
<dbReference type="EMBL" id="GECU01000604">
    <property type="protein sequence ID" value="JAT07103.1"/>
    <property type="molecule type" value="Transcribed_RNA"/>
</dbReference>
<dbReference type="AlphaFoldDB" id="A0A1B6K6N1"/>
<feature type="compositionally biased region" description="Polar residues" evidence="1">
    <location>
        <begin position="590"/>
        <end position="614"/>
    </location>
</feature>
<feature type="region of interest" description="Disordered" evidence="1">
    <location>
        <begin position="570"/>
        <end position="618"/>
    </location>
</feature>
<feature type="compositionally biased region" description="Polar residues" evidence="1">
    <location>
        <begin position="570"/>
        <end position="579"/>
    </location>
</feature>